<dbReference type="OrthoDB" id="2504561at2759"/>
<evidence type="ECO:0000256" key="6">
    <source>
        <dbReference type="ARBA" id="ARBA00023306"/>
    </source>
</evidence>
<organism evidence="10 11">
    <name type="scientific">Aquilegia coerulea</name>
    <name type="common">Rocky mountain columbine</name>
    <dbReference type="NCBI Taxonomy" id="218851"/>
    <lineage>
        <taxon>Eukaryota</taxon>
        <taxon>Viridiplantae</taxon>
        <taxon>Streptophyta</taxon>
        <taxon>Embryophyta</taxon>
        <taxon>Tracheophyta</taxon>
        <taxon>Spermatophyta</taxon>
        <taxon>Magnoliopsida</taxon>
        <taxon>Ranunculales</taxon>
        <taxon>Ranunculaceae</taxon>
        <taxon>Thalictroideae</taxon>
        <taxon>Aquilegia</taxon>
    </lineage>
</organism>
<evidence type="ECO:0000259" key="9">
    <source>
        <dbReference type="Pfam" id="PF12862"/>
    </source>
</evidence>
<reference evidence="10 11" key="1">
    <citation type="submission" date="2017-09" db="EMBL/GenBank/DDBJ databases">
        <title>WGS assembly of Aquilegia coerulea Goldsmith.</title>
        <authorList>
            <person name="Hodges S."/>
            <person name="Kramer E."/>
            <person name="Nordborg M."/>
            <person name="Tomkins J."/>
            <person name="Borevitz J."/>
            <person name="Derieg N."/>
            <person name="Yan J."/>
            <person name="Mihaltcheva S."/>
            <person name="Hayes R.D."/>
            <person name="Rokhsar D."/>
        </authorList>
    </citation>
    <scope>NUCLEOTIDE SEQUENCE [LARGE SCALE GENOMIC DNA]</scope>
    <source>
        <strain evidence="11">cv. Goldsmith</strain>
    </source>
</reference>
<evidence type="ECO:0000256" key="1">
    <source>
        <dbReference type="ARBA" id="ARBA00007450"/>
    </source>
</evidence>
<dbReference type="EMBL" id="KZ305047">
    <property type="protein sequence ID" value="PIA37822.1"/>
    <property type="molecule type" value="Genomic_DNA"/>
</dbReference>
<dbReference type="GO" id="GO:0031145">
    <property type="term" value="P:anaphase-promoting complex-dependent catabolic process"/>
    <property type="evidence" value="ECO:0007669"/>
    <property type="project" value="TreeGrafter"/>
</dbReference>
<keyword evidence="3" id="KW-0132">Cell division</keyword>
<dbReference type="InterPro" id="IPR011990">
    <property type="entry name" value="TPR-like_helical_dom_sf"/>
</dbReference>
<dbReference type="STRING" id="218851.A0A2G5D2S7"/>
<keyword evidence="4" id="KW-0498">Mitosis</keyword>
<dbReference type="InterPro" id="IPR037679">
    <property type="entry name" value="Apc5"/>
</dbReference>
<proteinExistence type="inferred from homology"/>
<dbReference type="SUPFAM" id="SSF48452">
    <property type="entry name" value="TPR-like"/>
    <property type="match status" value="1"/>
</dbReference>
<dbReference type="GO" id="GO:0070979">
    <property type="term" value="P:protein K11-linked ubiquitination"/>
    <property type="evidence" value="ECO:0007669"/>
    <property type="project" value="TreeGrafter"/>
</dbReference>
<evidence type="ECO:0000313" key="11">
    <source>
        <dbReference type="Proteomes" id="UP000230069"/>
    </source>
</evidence>
<keyword evidence="6" id="KW-0131">Cell cycle</keyword>
<evidence type="ECO:0000256" key="5">
    <source>
        <dbReference type="ARBA" id="ARBA00022786"/>
    </source>
</evidence>
<name>A0A2G5D2S7_AQUCA</name>
<dbReference type="InParanoid" id="A0A2G5D2S7"/>
<dbReference type="Proteomes" id="UP000230069">
    <property type="component" value="Unassembled WGS sequence"/>
</dbReference>
<evidence type="ECO:0000256" key="3">
    <source>
        <dbReference type="ARBA" id="ARBA00022618"/>
    </source>
</evidence>
<dbReference type="FunCoup" id="A0A2G5D2S7">
    <property type="interactions" value="2370"/>
</dbReference>
<dbReference type="CDD" id="cd16270">
    <property type="entry name" value="Apc5_N"/>
    <property type="match status" value="1"/>
</dbReference>
<dbReference type="Pfam" id="PF12862">
    <property type="entry name" value="ANAPC5"/>
    <property type="match status" value="1"/>
</dbReference>
<dbReference type="GO" id="GO:0045842">
    <property type="term" value="P:positive regulation of mitotic metaphase/anaphase transition"/>
    <property type="evidence" value="ECO:0007669"/>
    <property type="project" value="TreeGrafter"/>
</dbReference>
<comment type="function">
    <text evidence="8">Component of the anaphase promoting complex/cyclosome (APC/C), a cell cycle-regulated E3 ubiquitin ligase that controls progression through mitosis and the G1 phase of the cell cycle. The APC/C complex acts by mediating ubiquitination and subsequent degradation of target proteins: it mainly mediates the formation of 'Lys-11'-linked polyubiquitin chains and, to a lower extent, the formation of 'Lys-48'- and 'Lys-63'-linked polyubiquitin chains. The APC/C complex catalyzes assembly of branched 'Lys-11'-/'Lys-48'-linked branched ubiquitin chains on target proteins.</text>
</comment>
<dbReference type="GO" id="GO:0051301">
    <property type="term" value="P:cell division"/>
    <property type="evidence" value="ECO:0007669"/>
    <property type="project" value="UniProtKB-KW"/>
</dbReference>
<gene>
    <name evidence="10" type="ORF">AQUCO_03000392v1</name>
</gene>
<dbReference type="GO" id="GO:0005680">
    <property type="term" value="C:anaphase-promoting complex"/>
    <property type="evidence" value="ECO:0007669"/>
    <property type="project" value="InterPro"/>
</dbReference>
<sequence length="906" mass="99934">MAGKSIGTFAITPHKVSICILLQVYAPPAQVLVPFPFSSVSQHNRLGLFLLSLTKAYDNILEPKLDELMNQLDEIGGLPKHWLSDHLINNLSLIKLPDDLFNLFSTLRGTLGGGPETGIEDEQIILDHNSQLGMFLRRCLLAFNQLSFEGVCHLLTNIGTYYKAALRSRDADDLHDEDDSNNDLEELMDCEDMDLEPFVSEKNSEDIEAQPRTRSLHGLVEDMPNCSGVMHHGACIQGVEFVHQPNDASRDDQDQHGVFLRTNWQVQGYLREQADLIEKHASSFPLNAFESTLKQLQKMAPELHRVHYLRYLNNLYHDDYPASTESLCSYFDYSAGVEGVIAPSITPSMDFGRYEIALLCLGMMHCHFGHPKQALKVLTEAVQVSQKNNDDACLSYTLTAICNLLSETGISSATGIIGSSYSPVTSFASSLAIQQQLLVLLTRSLKRAETLKLTRLVASNRLGMAKFDLSHVKRPLLSFGPKSSTKLQTCPSDVFKELRLSPFLLSEFGSDGASVTIDGALSTAWLKNLRKPMASLILLQENECGSGCESWKFGGQPSPIPGSVLQLSGSSYLLRATAWELYGSSPLARLNALIHATCFTHASSSADVELAYVKLIQHLSIFRGHKEAFAALKVAERKFSAFTKSRIHVLKLQLLHDHALHRGQLKLAQRVCDELGALASSVSGVDLEVKTEACLRHARTLLAANQFSQAASVAHSLFCMCYKFNLQVENATSLLLLAEIHKKSGNAVLGLPYALASLSFCQSFNLDLLEASATLTLAELWLSLGSNHAKRASTLIHRALPMIFGHGGLELQARANIAVAKCYLSDSSFSASEDFEAILDPLRQASEDLEVLEYHELAAEAFYLMANVFNNLGQLDEREKAATSFKRHVLALEDAEYEEDPLSTDT</sequence>
<dbReference type="AlphaFoldDB" id="A0A2G5D2S7"/>
<evidence type="ECO:0000256" key="2">
    <source>
        <dbReference type="ARBA" id="ARBA00016066"/>
    </source>
</evidence>
<comment type="similarity">
    <text evidence="1">Belongs to the APC5 family.</text>
</comment>
<feature type="domain" description="Anaphase-promoting complex subunit 5" evidence="9">
    <location>
        <begin position="307"/>
        <end position="407"/>
    </location>
</feature>
<keyword evidence="5" id="KW-0833">Ubl conjugation pathway</keyword>
<dbReference type="UniPathway" id="UPA00143"/>
<keyword evidence="11" id="KW-1185">Reference proteome</keyword>
<evidence type="ECO:0000256" key="8">
    <source>
        <dbReference type="ARBA" id="ARBA00045696"/>
    </source>
</evidence>
<evidence type="ECO:0000256" key="4">
    <source>
        <dbReference type="ARBA" id="ARBA00022776"/>
    </source>
</evidence>
<accession>A0A2G5D2S7</accession>
<dbReference type="PANTHER" id="PTHR12830:SF9">
    <property type="entry name" value="ANAPHASE-PROMOTING COMPLEX SUBUNIT 5"/>
    <property type="match status" value="1"/>
</dbReference>
<protein>
    <recommendedName>
        <fullName evidence="2">Anaphase-promoting complex subunit 5</fullName>
    </recommendedName>
    <alternativeName>
        <fullName evidence="7">Cyclosome subunit 5</fullName>
    </alternativeName>
</protein>
<dbReference type="InterPro" id="IPR026000">
    <property type="entry name" value="Apc5_dom"/>
</dbReference>
<dbReference type="PANTHER" id="PTHR12830">
    <property type="entry name" value="ANAPHASE-PROMOTING COMPLEX SUBUNIT 5"/>
    <property type="match status" value="1"/>
</dbReference>
<evidence type="ECO:0000256" key="7">
    <source>
        <dbReference type="ARBA" id="ARBA00031069"/>
    </source>
</evidence>
<evidence type="ECO:0000313" key="10">
    <source>
        <dbReference type="EMBL" id="PIA37822.1"/>
    </source>
</evidence>